<keyword evidence="8" id="KW-0119">Carbohydrate metabolism</keyword>
<dbReference type="PROSITE" id="PS51782">
    <property type="entry name" value="LYSM"/>
    <property type="match status" value="2"/>
</dbReference>
<gene>
    <name evidence="17" type="ORF">Ao3042_07754</name>
</gene>
<dbReference type="CDD" id="cd00035">
    <property type="entry name" value="ChtBD1"/>
    <property type="match status" value="1"/>
</dbReference>
<organism evidence="17 18">
    <name type="scientific">Aspergillus oryzae (strain 3.042)</name>
    <name type="common">Yellow koji mold</name>
    <dbReference type="NCBI Taxonomy" id="1160506"/>
    <lineage>
        <taxon>Eukaryota</taxon>
        <taxon>Fungi</taxon>
        <taxon>Dikarya</taxon>
        <taxon>Ascomycota</taxon>
        <taxon>Pezizomycotina</taxon>
        <taxon>Eurotiomycetes</taxon>
        <taxon>Eurotiomycetidae</taxon>
        <taxon>Eurotiales</taxon>
        <taxon>Aspergillaceae</taxon>
        <taxon>Aspergillus</taxon>
        <taxon>Aspergillus subgen. Circumdati</taxon>
    </lineage>
</organism>
<feature type="domain" description="Chitin-binding type-1" evidence="14">
    <location>
        <begin position="452"/>
        <end position="522"/>
    </location>
</feature>
<keyword evidence="11" id="KW-1015">Disulfide bond</keyword>
<keyword evidence="7" id="KW-0843">Virulence</keyword>
<evidence type="ECO:0000256" key="3">
    <source>
        <dbReference type="ARBA" id="ARBA00012729"/>
    </source>
</evidence>
<dbReference type="OrthoDB" id="73875at2759"/>
<evidence type="ECO:0000259" key="14">
    <source>
        <dbReference type="PROSITE" id="PS50941"/>
    </source>
</evidence>
<evidence type="ECO:0000256" key="1">
    <source>
        <dbReference type="ARBA" id="ARBA00000822"/>
    </source>
</evidence>
<keyword evidence="9 12" id="KW-0326">Glycosidase</keyword>
<evidence type="ECO:0000259" key="15">
    <source>
        <dbReference type="PROSITE" id="PS51782"/>
    </source>
</evidence>
<dbReference type="EMBL" id="AKHY01000171">
    <property type="protein sequence ID" value="EIT76002.1"/>
    <property type="molecule type" value="Genomic_DNA"/>
</dbReference>
<dbReference type="AlphaFoldDB" id="I7ZVF9"/>
<feature type="domain" description="GH18" evidence="16">
    <location>
        <begin position="534"/>
        <end position="889"/>
    </location>
</feature>
<dbReference type="GO" id="GO:0006032">
    <property type="term" value="P:chitin catabolic process"/>
    <property type="evidence" value="ECO:0007669"/>
    <property type="project" value="UniProtKB-KW"/>
</dbReference>
<feature type="transmembrane region" description="Helical" evidence="13">
    <location>
        <begin position="12"/>
        <end position="31"/>
    </location>
</feature>
<feature type="domain" description="LysM" evidence="15">
    <location>
        <begin position="391"/>
        <end position="439"/>
    </location>
</feature>
<dbReference type="GO" id="GO:0000272">
    <property type="term" value="P:polysaccharide catabolic process"/>
    <property type="evidence" value="ECO:0007669"/>
    <property type="project" value="UniProtKB-KW"/>
</dbReference>
<dbReference type="GO" id="GO:0008843">
    <property type="term" value="F:endochitinase activity"/>
    <property type="evidence" value="ECO:0007669"/>
    <property type="project" value="UniProtKB-EC"/>
</dbReference>
<dbReference type="Gene3D" id="3.20.20.80">
    <property type="entry name" value="Glycosidases"/>
    <property type="match status" value="1"/>
</dbReference>
<evidence type="ECO:0000259" key="16">
    <source>
        <dbReference type="PROSITE" id="PS51910"/>
    </source>
</evidence>
<comment type="caution">
    <text evidence="11">Lacks conserved residue(s) required for the propagation of feature annotation.</text>
</comment>
<dbReference type="Gene3D" id="3.30.60.10">
    <property type="entry name" value="Endochitinase-like"/>
    <property type="match status" value="1"/>
</dbReference>
<keyword evidence="5 12" id="KW-0378">Hydrolase</keyword>
<dbReference type="Pfam" id="PF01476">
    <property type="entry name" value="LysM"/>
    <property type="match status" value="1"/>
</dbReference>
<evidence type="ECO:0000256" key="9">
    <source>
        <dbReference type="ARBA" id="ARBA00023295"/>
    </source>
</evidence>
<dbReference type="CDD" id="cd00118">
    <property type="entry name" value="LysM"/>
    <property type="match status" value="2"/>
</dbReference>
<dbReference type="SUPFAM" id="SSF54106">
    <property type="entry name" value="LysM domain"/>
    <property type="match status" value="1"/>
</dbReference>
<dbReference type="PANTHER" id="PTHR47700">
    <property type="entry name" value="V CHITINASE, PUTATIVE (AFU_ORTHOLOGUE AFUA_6G13720)-RELATED"/>
    <property type="match status" value="1"/>
</dbReference>
<comment type="caution">
    <text evidence="17">The sequence shown here is derived from an EMBL/GenBank/DDBJ whole genome shotgun (WGS) entry which is preliminary data.</text>
</comment>
<dbReference type="CDD" id="cd02878">
    <property type="entry name" value="GH18_zymocin_alpha"/>
    <property type="match status" value="1"/>
</dbReference>
<evidence type="ECO:0000256" key="8">
    <source>
        <dbReference type="ARBA" id="ARBA00023277"/>
    </source>
</evidence>
<dbReference type="Pfam" id="PF00187">
    <property type="entry name" value="Chitin_bind_1"/>
    <property type="match status" value="1"/>
</dbReference>
<evidence type="ECO:0000256" key="6">
    <source>
        <dbReference type="ARBA" id="ARBA00023024"/>
    </source>
</evidence>
<evidence type="ECO:0000256" key="2">
    <source>
        <dbReference type="ARBA" id="ARBA00008682"/>
    </source>
</evidence>
<dbReference type="EC" id="3.2.1.14" evidence="3"/>
<dbReference type="SUPFAM" id="SSF54556">
    <property type="entry name" value="Chitinase insertion domain"/>
    <property type="match status" value="1"/>
</dbReference>
<dbReference type="SMART" id="SM00270">
    <property type="entry name" value="ChtBD1"/>
    <property type="match status" value="1"/>
</dbReference>
<feature type="transmembrane region" description="Helical" evidence="13">
    <location>
        <begin position="38"/>
        <end position="56"/>
    </location>
</feature>
<dbReference type="SUPFAM" id="SSF51445">
    <property type="entry name" value="(Trans)glycosidases"/>
    <property type="match status" value="1"/>
</dbReference>
<keyword evidence="13" id="KW-0472">Membrane</keyword>
<dbReference type="GO" id="GO:0008061">
    <property type="term" value="F:chitin binding"/>
    <property type="evidence" value="ECO:0007669"/>
    <property type="project" value="UniProtKB-UniRule"/>
</dbReference>
<feature type="domain" description="LysM" evidence="15">
    <location>
        <begin position="327"/>
        <end position="372"/>
    </location>
</feature>
<dbReference type="InterPro" id="IPR036861">
    <property type="entry name" value="Endochitinase-like_sf"/>
</dbReference>
<dbReference type="Gene3D" id="3.10.350.10">
    <property type="entry name" value="LysM domain"/>
    <property type="match status" value="2"/>
</dbReference>
<keyword evidence="4 11" id="KW-0147">Chitin-binding</keyword>
<evidence type="ECO:0000256" key="4">
    <source>
        <dbReference type="ARBA" id="ARBA00022669"/>
    </source>
</evidence>
<keyword evidence="13" id="KW-0812">Transmembrane</keyword>
<reference evidence="17 18" key="1">
    <citation type="journal article" date="2012" name="Eukaryot. Cell">
        <title>Draft genome sequence of Aspergillus oryzae strain 3.042.</title>
        <authorList>
            <person name="Zhao G."/>
            <person name="Yao Y."/>
            <person name="Qi W."/>
            <person name="Wang C."/>
            <person name="Hou L."/>
            <person name="Zeng B."/>
            <person name="Cao X."/>
        </authorList>
    </citation>
    <scope>NUCLEOTIDE SEQUENCE [LARGE SCALE GENOMIC DNA]</scope>
    <source>
        <strain evidence="17 18">3.042</strain>
    </source>
</reference>
<protein>
    <recommendedName>
        <fullName evidence="3">chitinase</fullName>
        <ecNumber evidence="3">3.2.1.14</ecNumber>
    </recommendedName>
</protein>
<proteinExistence type="inferred from homology"/>
<dbReference type="InterPro" id="IPR011583">
    <property type="entry name" value="Chitinase_II/V-like_cat"/>
</dbReference>
<dbReference type="InterPro" id="IPR001223">
    <property type="entry name" value="Glyco_hydro18_cat"/>
</dbReference>
<sequence>MSNTSSMYGPLIPQVLCLFLACSFISCQHWLTNKMRPSFVLLAFLLGFASAVTESYNGQYADNCPSLCAHAGPSPANWTNNHHVRNLESCDQTVLFGLNIHNSVTDPNTILTIRACVASHGQTYEAAASPDVPQQPSQHNLVVAESCGAKVVKTAFTPQVGPSTLSKASSPAPQSTHVAEATRQLALFVDKSAECGTTILFAKHKSAVVGVYSGAQITKHAVRGFLDSFAEKQTSTVQICQPASAALTVGVASAGFVDLAAAQVAIKDWNNGLCLDETIPATPVSMDVLVSTVDNSFNAPTNTTTISHGNMTARGKPQALLPRGECRTEEVHGGDSCASLASRCGISGNDLSKYNPQKNLCSTLKPKQYVCCNAGTLPDFRPRPQPDGTCNTYKVSDNDNCSDVADAHYLTQQDIEDFNKDTWGWAGCAHLQSGQLICLSEGTPPMPSPVQGATCGPQVPGTEKPSNGTALADLNPCPLNACCDAWGFCGTTVDFCTKSPADTGAPGTAKPGTNGCISNCGMEIVNNGKAPDQLKTIGYFEAFDQTRVCLRMSVKEIPANKYSHIHFAFATVTSSFDVDISDVEYEFSRFVKMSEADTFQRFRDATKKEHRETFVNNLVSFMNRKNLDGFDFDWEYPGAPDIPDITPGSPEEGDNYLAFLQLLRSKLPSEKSLSLAVPASYWYLKQYPVKDIAKYVDYFIYMTYDLHGQWDVDNKSSMPGCPAGNCLRSHINKTETHDAMVMITKAGVEARQLVIGITSYARSFRMTDASCSGPFCTFAGDKRHSMAYAGPCTTTGGYISNAELNDIIKNPGNYSIVKSYIDKDSDSNILMYGNPGAVDWAAYMDSDLKTNRINWIKGLNFGDSLDSGCVHLFALDILYSQLLDSLSLFQANSEGYDDKFGWYEKWTKEQIQPRIDTFMKLGDGKGLKYFDCYWAYTDGKEKKDSCLGMPHIWDVNAGWSIRYDLVDKKGFFDALAAETGIDESWVAFGETSDYTCADPGDPRPGTGGLPCRKLFQKKLNYPQKGSDDKVHVGNPKKLIEASLGNVTALRTSLLSSYLSVGLSFYDDGPNDTSATDAVVAYSMPILQLTEAINSMKDIKEIGEDAKEQAKKDLIFKILTIVFMVIPFVGEALGPLIGSAASVARIALLIGEAGNGALTVADIIEDPSSAPFAVLGLIAGVGGGSGKLSKAEALAEASKARGLLKGSDLAKFPQRFRDQDALVQKVVKSLCARS</sequence>
<dbReference type="Pfam" id="PF00704">
    <property type="entry name" value="Glyco_hydro_18"/>
    <property type="match status" value="1"/>
</dbReference>
<keyword evidence="6" id="KW-0146">Chitin degradation</keyword>
<dbReference type="SMART" id="SM00636">
    <property type="entry name" value="Glyco_18"/>
    <property type="match status" value="1"/>
</dbReference>
<keyword evidence="10" id="KW-0624">Polysaccharide degradation</keyword>
<keyword evidence="13" id="KW-1133">Transmembrane helix</keyword>
<accession>I7ZVF9</accession>
<dbReference type="PROSITE" id="PS01095">
    <property type="entry name" value="GH18_1"/>
    <property type="match status" value="1"/>
</dbReference>
<comment type="catalytic activity">
    <reaction evidence="1">
        <text>Random endo-hydrolysis of N-acetyl-beta-D-glucosaminide (1-&gt;4)-beta-linkages in chitin and chitodextrins.</text>
        <dbReference type="EC" id="3.2.1.14"/>
    </reaction>
</comment>
<dbReference type="InterPro" id="IPR053214">
    <property type="entry name" value="LysM12-like"/>
</dbReference>
<feature type="disulfide bond" evidence="11">
    <location>
        <begin position="516"/>
        <end position="520"/>
    </location>
</feature>
<dbReference type="InterPro" id="IPR001002">
    <property type="entry name" value="Chitin-bd_1"/>
</dbReference>
<dbReference type="Gene3D" id="3.10.50.10">
    <property type="match status" value="1"/>
</dbReference>
<dbReference type="PROSITE" id="PS51910">
    <property type="entry name" value="GH18_2"/>
    <property type="match status" value="1"/>
</dbReference>
<reference evidence="18" key="2">
    <citation type="submission" date="2012-06" db="EMBL/GenBank/DDBJ databases">
        <title>Comparative genomic analyses of Aspergillus oryzae 3.042 and A. oryzae RIB40 for soy-sauce fermentation.</title>
        <authorList>
            <person name="Zhao G."/>
            <person name="Hou L."/>
            <person name="Wang C."/>
            <person name="Cao X."/>
        </authorList>
    </citation>
    <scope>NUCLEOTIDE SEQUENCE [LARGE SCALE GENOMIC DNA]</scope>
    <source>
        <strain evidence="18">3.042</strain>
    </source>
</reference>
<dbReference type="SUPFAM" id="SSF57016">
    <property type="entry name" value="Plant lectins/antimicrobial peptides"/>
    <property type="match status" value="1"/>
</dbReference>
<dbReference type="Proteomes" id="UP000002812">
    <property type="component" value="Unassembled WGS sequence"/>
</dbReference>
<evidence type="ECO:0000256" key="11">
    <source>
        <dbReference type="PROSITE-ProRule" id="PRU00261"/>
    </source>
</evidence>
<feature type="disulfide bond" evidence="11">
    <location>
        <begin position="482"/>
        <end position="496"/>
    </location>
</feature>
<feature type="disulfide bond" evidence="11">
    <location>
        <begin position="477"/>
        <end position="489"/>
    </location>
</feature>
<evidence type="ECO:0000256" key="12">
    <source>
        <dbReference type="RuleBase" id="RU000489"/>
    </source>
</evidence>
<dbReference type="InterPro" id="IPR029070">
    <property type="entry name" value="Chitinase_insertion_sf"/>
</dbReference>
<evidence type="ECO:0000313" key="17">
    <source>
        <dbReference type="EMBL" id="EIT76002.1"/>
    </source>
</evidence>
<evidence type="ECO:0000256" key="13">
    <source>
        <dbReference type="SAM" id="Phobius"/>
    </source>
</evidence>
<dbReference type="SMART" id="SM00257">
    <property type="entry name" value="LysM"/>
    <property type="match status" value="2"/>
</dbReference>
<comment type="similarity">
    <text evidence="2">Belongs to the glycosyl hydrolase 18 family. Chitinase class V subfamily.</text>
</comment>
<evidence type="ECO:0000256" key="7">
    <source>
        <dbReference type="ARBA" id="ARBA00023026"/>
    </source>
</evidence>
<dbReference type="InterPro" id="IPR036779">
    <property type="entry name" value="LysM_dom_sf"/>
</dbReference>
<name>I7ZVF9_ASPO3</name>
<evidence type="ECO:0000313" key="18">
    <source>
        <dbReference type="Proteomes" id="UP000002812"/>
    </source>
</evidence>
<dbReference type="HOGENOM" id="CLU_001482_0_0_1"/>
<evidence type="ECO:0000256" key="10">
    <source>
        <dbReference type="ARBA" id="ARBA00023326"/>
    </source>
</evidence>
<dbReference type="InterPro" id="IPR001579">
    <property type="entry name" value="Glyco_hydro_18_chit_AS"/>
</dbReference>
<dbReference type="PANTHER" id="PTHR47700:SF2">
    <property type="entry name" value="CHITINASE"/>
    <property type="match status" value="1"/>
</dbReference>
<dbReference type="InterPro" id="IPR017853">
    <property type="entry name" value="GH"/>
</dbReference>
<evidence type="ECO:0000256" key="5">
    <source>
        <dbReference type="ARBA" id="ARBA00022801"/>
    </source>
</evidence>
<dbReference type="InterPro" id="IPR018392">
    <property type="entry name" value="LysM"/>
</dbReference>
<dbReference type="PROSITE" id="PS50941">
    <property type="entry name" value="CHIT_BIND_I_2"/>
    <property type="match status" value="1"/>
</dbReference>